<keyword evidence="7" id="KW-1185">Reference proteome</keyword>
<comment type="similarity">
    <text evidence="2 4">Belongs to the cytochrome P450 family.</text>
</comment>
<dbReference type="PROSITE" id="PS00086">
    <property type="entry name" value="CYTOCHROME_P450"/>
    <property type="match status" value="1"/>
</dbReference>
<evidence type="ECO:0000256" key="4">
    <source>
        <dbReference type="RuleBase" id="RU000461"/>
    </source>
</evidence>
<dbReference type="Pfam" id="PF00067">
    <property type="entry name" value="p450"/>
    <property type="match status" value="1"/>
</dbReference>
<dbReference type="SUPFAM" id="SSF48264">
    <property type="entry name" value="Cytochrome P450"/>
    <property type="match status" value="1"/>
</dbReference>
<evidence type="ECO:0000313" key="6">
    <source>
        <dbReference type="EMBL" id="GIG18500.1"/>
    </source>
</evidence>
<dbReference type="GO" id="GO:0004497">
    <property type="term" value="F:monooxygenase activity"/>
    <property type="evidence" value="ECO:0007669"/>
    <property type="project" value="UniProtKB-KW"/>
</dbReference>
<proteinExistence type="inferred from homology"/>
<evidence type="ECO:0000313" key="7">
    <source>
        <dbReference type="Proteomes" id="UP000660339"/>
    </source>
</evidence>
<evidence type="ECO:0000256" key="3">
    <source>
        <dbReference type="PIRSR" id="PIRSR602401-1"/>
    </source>
</evidence>
<dbReference type="InterPro" id="IPR001128">
    <property type="entry name" value="Cyt_P450"/>
</dbReference>
<dbReference type="PANTHER" id="PTHR24305">
    <property type="entry name" value="CYTOCHROME P450"/>
    <property type="match status" value="1"/>
</dbReference>
<reference evidence="6" key="1">
    <citation type="submission" date="2021-01" db="EMBL/GenBank/DDBJ databases">
        <title>Whole genome shotgun sequence of Catellatospora methionotrophica NBRC 14553.</title>
        <authorList>
            <person name="Komaki H."/>
            <person name="Tamura T."/>
        </authorList>
    </citation>
    <scope>NUCLEOTIDE SEQUENCE</scope>
    <source>
        <strain evidence="6">NBRC 14553</strain>
    </source>
</reference>
<evidence type="ECO:0000256" key="1">
    <source>
        <dbReference type="ARBA" id="ARBA00001971"/>
    </source>
</evidence>
<keyword evidence="4" id="KW-0560">Oxidoreductase</keyword>
<feature type="binding site" description="axial binding residue" evidence="3">
    <location>
        <position position="406"/>
    </location>
    <ligand>
        <name>heme</name>
        <dbReference type="ChEBI" id="CHEBI:30413"/>
    </ligand>
    <ligandPart>
        <name>Fe</name>
        <dbReference type="ChEBI" id="CHEBI:18248"/>
    </ligandPart>
</feature>
<keyword evidence="3 4" id="KW-0408">Iron</keyword>
<feature type="region of interest" description="Disordered" evidence="5">
    <location>
        <begin position="1"/>
        <end position="22"/>
    </location>
</feature>
<feature type="compositionally biased region" description="Polar residues" evidence="5">
    <location>
        <begin position="10"/>
        <end position="22"/>
    </location>
</feature>
<dbReference type="Gene3D" id="1.10.630.10">
    <property type="entry name" value="Cytochrome P450"/>
    <property type="match status" value="1"/>
</dbReference>
<name>A0A8J3LHT6_9ACTN</name>
<dbReference type="PRINTS" id="PR00463">
    <property type="entry name" value="EP450I"/>
</dbReference>
<sequence>MIAAAGRVSPGTSNLVDVTTQTIPSPPGLPLLGNLREMNRDMPGFLQRTARTTGPVSRVRMGPLSMLLIADPLLVHEMLVKRPQEFAKSWRTTRLLQGHVGDGLLTREGAENRRHRRLVLPTLHTQRIARYGEIMVGESQRLLGSWADGQRVEVVEEMTQLTLRIVGQSLFTVDDDGDEVFAAVHDFVNSLNAYLLSFGLLPGWLPTRTHRWRKASVARMDRISYELIRLRRERGGDGGDLLSMLIGATDPEGGPALTDTEIRDELLTMFFAGHETSATALTWAFYELGRHPEIVAKLRAELAAVLGERPATMADLPHLPYLGQVVKETLRRWPPGWIFDRTPLVETQLGGHTVTPGQILFFSPYVIHTDPAYWPEPEQFRPERFAPGTEIAREAYLPFGDGPRICVGNRFAEAEIALVLATLVPRVTLEPVSDQPAQLSGQATIRPKGGLRMTVRRVADTAR</sequence>
<comment type="cofactor">
    <cofactor evidence="1 3">
        <name>heme</name>
        <dbReference type="ChEBI" id="CHEBI:30413"/>
    </cofactor>
</comment>
<dbReference type="PRINTS" id="PR00385">
    <property type="entry name" value="P450"/>
</dbReference>
<dbReference type="GO" id="GO:0016705">
    <property type="term" value="F:oxidoreductase activity, acting on paired donors, with incorporation or reduction of molecular oxygen"/>
    <property type="evidence" value="ECO:0007669"/>
    <property type="project" value="InterPro"/>
</dbReference>
<dbReference type="InterPro" id="IPR036396">
    <property type="entry name" value="Cyt_P450_sf"/>
</dbReference>
<dbReference type="Proteomes" id="UP000660339">
    <property type="component" value="Unassembled WGS sequence"/>
</dbReference>
<dbReference type="GO" id="GO:0020037">
    <property type="term" value="F:heme binding"/>
    <property type="evidence" value="ECO:0007669"/>
    <property type="project" value="InterPro"/>
</dbReference>
<evidence type="ECO:0000256" key="5">
    <source>
        <dbReference type="SAM" id="MobiDB-lite"/>
    </source>
</evidence>
<dbReference type="PANTHER" id="PTHR24305:SF166">
    <property type="entry name" value="CYTOCHROME P450 12A4, MITOCHONDRIAL-RELATED"/>
    <property type="match status" value="1"/>
</dbReference>
<dbReference type="EMBL" id="BONJ01000041">
    <property type="protein sequence ID" value="GIG18500.1"/>
    <property type="molecule type" value="Genomic_DNA"/>
</dbReference>
<keyword evidence="3 4" id="KW-0479">Metal-binding</keyword>
<dbReference type="CDD" id="cd20620">
    <property type="entry name" value="CYP132-like"/>
    <property type="match status" value="1"/>
</dbReference>
<keyword evidence="3 4" id="KW-0349">Heme</keyword>
<protein>
    <submittedName>
        <fullName evidence="6">Cytochrome P450</fullName>
    </submittedName>
</protein>
<dbReference type="InterPro" id="IPR050121">
    <property type="entry name" value="Cytochrome_P450_monoxygenase"/>
</dbReference>
<accession>A0A8J3LHT6</accession>
<gene>
    <name evidence="6" type="ORF">Cme02nite_68320</name>
</gene>
<evidence type="ECO:0000256" key="2">
    <source>
        <dbReference type="ARBA" id="ARBA00010617"/>
    </source>
</evidence>
<keyword evidence="4" id="KW-0503">Monooxygenase</keyword>
<dbReference type="AlphaFoldDB" id="A0A8J3LHT6"/>
<dbReference type="InterPro" id="IPR002401">
    <property type="entry name" value="Cyt_P450_E_grp-I"/>
</dbReference>
<organism evidence="6 7">
    <name type="scientific">Catellatospora methionotrophica</name>
    <dbReference type="NCBI Taxonomy" id="121620"/>
    <lineage>
        <taxon>Bacteria</taxon>
        <taxon>Bacillati</taxon>
        <taxon>Actinomycetota</taxon>
        <taxon>Actinomycetes</taxon>
        <taxon>Micromonosporales</taxon>
        <taxon>Micromonosporaceae</taxon>
        <taxon>Catellatospora</taxon>
    </lineage>
</organism>
<dbReference type="InterPro" id="IPR017972">
    <property type="entry name" value="Cyt_P450_CS"/>
</dbReference>
<dbReference type="GO" id="GO:0005506">
    <property type="term" value="F:iron ion binding"/>
    <property type="evidence" value="ECO:0007669"/>
    <property type="project" value="InterPro"/>
</dbReference>
<comment type="caution">
    <text evidence="6">The sequence shown here is derived from an EMBL/GenBank/DDBJ whole genome shotgun (WGS) entry which is preliminary data.</text>
</comment>